<organism evidence="2">
    <name type="scientific">Drosophila persimilis</name>
    <name type="common">Fruit fly</name>
    <dbReference type="NCBI Taxonomy" id="7234"/>
    <lineage>
        <taxon>Eukaryota</taxon>
        <taxon>Metazoa</taxon>
        <taxon>Ecdysozoa</taxon>
        <taxon>Arthropoda</taxon>
        <taxon>Hexapoda</taxon>
        <taxon>Insecta</taxon>
        <taxon>Pterygota</taxon>
        <taxon>Neoptera</taxon>
        <taxon>Endopterygota</taxon>
        <taxon>Diptera</taxon>
        <taxon>Brachycera</taxon>
        <taxon>Muscomorpha</taxon>
        <taxon>Ephydroidea</taxon>
        <taxon>Drosophilidae</taxon>
        <taxon>Drosophila</taxon>
        <taxon>Sophophora</taxon>
    </lineage>
</organism>
<proteinExistence type="predicted"/>
<name>B4GXP9_DROPE</name>
<dbReference type="Proteomes" id="UP000008744">
    <property type="component" value="Unassembled WGS sequence"/>
</dbReference>
<accession>B4GXP9</accession>
<reference evidence="1 2" key="1">
    <citation type="journal article" date="2007" name="Nature">
        <title>Evolution of genes and genomes on the Drosophila phylogeny.</title>
        <authorList>
            <consortium name="Drosophila 12 Genomes Consortium"/>
            <person name="Clark A.G."/>
            <person name="Eisen M.B."/>
            <person name="Smith D.R."/>
            <person name="Bergman C.M."/>
            <person name="Oliver B."/>
            <person name="Markow T.A."/>
            <person name="Kaufman T.C."/>
            <person name="Kellis M."/>
            <person name="Gelbart W."/>
            <person name="Iyer V.N."/>
            <person name="Pollard D.A."/>
            <person name="Sackton T.B."/>
            <person name="Larracuente A.M."/>
            <person name="Singh N.D."/>
            <person name="Abad J.P."/>
            <person name="Abt D.N."/>
            <person name="Adryan B."/>
            <person name="Aguade M."/>
            <person name="Akashi H."/>
            <person name="Anderson W.W."/>
            <person name="Aquadro C.F."/>
            <person name="Ardell D.H."/>
            <person name="Arguello R."/>
            <person name="Artieri C.G."/>
            <person name="Barbash D.A."/>
            <person name="Barker D."/>
            <person name="Barsanti P."/>
            <person name="Batterham P."/>
            <person name="Batzoglou S."/>
            <person name="Begun D."/>
            <person name="Bhutkar A."/>
            <person name="Blanco E."/>
            <person name="Bosak S.A."/>
            <person name="Bradley R.K."/>
            <person name="Brand A.D."/>
            <person name="Brent M.R."/>
            <person name="Brooks A.N."/>
            <person name="Brown R.H."/>
            <person name="Butlin R.K."/>
            <person name="Caggese C."/>
            <person name="Calvi B.R."/>
            <person name="Bernardo de Carvalho A."/>
            <person name="Caspi A."/>
            <person name="Castrezana S."/>
            <person name="Celniker S.E."/>
            <person name="Chang J.L."/>
            <person name="Chapple C."/>
            <person name="Chatterji S."/>
            <person name="Chinwalla A."/>
            <person name="Civetta A."/>
            <person name="Clifton S.W."/>
            <person name="Comeron J.M."/>
            <person name="Costello J.C."/>
            <person name="Coyne J.A."/>
            <person name="Daub J."/>
            <person name="David R.G."/>
            <person name="Delcher A.L."/>
            <person name="Delehaunty K."/>
            <person name="Do C.B."/>
            <person name="Ebling H."/>
            <person name="Edwards K."/>
            <person name="Eickbush T."/>
            <person name="Evans J.D."/>
            <person name="Filipski A."/>
            <person name="Findeiss S."/>
            <person name="Freyhult E."/>
            <person name="Fulton L."/>
            <person name="Fulton R."/>
            <person name="Garcia A.C."/>
            <person name="Gardiner A."/>
            <person name="Garfield D.A."/>
            <person name="Garvin B.E."/>
            <person name="Gibson G."/>
            <person name="Gilbert D."/>
            <person name="Gnerre S."/>
            <person name="Godfrey J."/>
            <person name="Good R."/>
            <person name="Gotea V."/>
            <person name="Gravely B."/>
            <person name="Greenberg A.J."/>
            <person name="Griffiths-Jones S."/>
            <person name="Gross S."/>
            <person name="Guigo R."/>
            <person name="Gustafson E.A."/>
            <person name="Haerty W."/>
            <person name="Hahn M.W."/>
            <person name="Halligan D.L."/>
            <person name="Halpern A.L."/>
            <person name="Halter G.M."/>
            <person name="Han M.V."/>
            <person name="Heger A."/>
            <person name="Hillier L."/>
            <person name="Hinrichs A.S."/>
            <person name="Holmes I."/>
            <person name="Hoskins R.A."/>
            <person name="Hubisz M.J."/>
            <person name="Hultmark D."/>
            <person name="Huntley M.A."/>
            <person name="Jaffe D.B."/>
            <person name="Jagadeeshan S."/>
            <person name="Jeck W.R."/>
            <person name="Johnson J."/>
            <person name="Jones C.D."/>
            <person name="Jordan W.C."/>
            <person name="Karpen G.H."/>
            <person name="Kataoka E."/>
            <person name="Keightley P.D."/>
            <person name="Kheradpour P."/>
            <person name="Kirkness E.F."/>
            <person name="Koerich L.B."/>
            <person name="Kristiansen K."/>
            <person name="Kudrna D."/>
            <person name="Kulathinal R.J."/>
            <person name="Kumar S."/>
            <person name="Kwok R."/>
            <person name="Lander E."/>
            <person name="Langley C.H."/>
            <person name="Lapoint R."/>
            <person name="Lazzaro B.P."/>
            <person name="Lee S.J."/>
            <person name="Levesque L."/>
            <person name="Li R."/>
            <person name="Lin C.F."/>
            <person name="Lin M.F."/>
            <person name="Lindblad-Toh K."/>
            <person name="Llopart A."/>
            <person name="Long M."/>
            <person name="Low L."/>
            <person name="Lozovsky E."/>
            <person name="Lu J."/>
            <person name="Luo M."/>
            <person name="Machado C.A."/>
            <person name="Makalowski W."/>
            <person name="Marzo M."/>
            <person name="Matsuda M."/>
            <person name="Matzkin L."/>
            <person name="McAllister B."/>
            <person name="McBride C.S."/>
            <person name="McKernan B."/>
            <person name="McKernan K."/>
            <person name="Mendez-Lago M."/>
            <person name="Minx P."/>
            <person name="Mollenhauer M.U."/>
            <person name="Montooth K."/>
            <person name="Mount S.M."/>
            <person name="Mu X."/>
            <person name="Myers E."/>
            <person name="Negre B."/>
            <person name="Newfeld S."/>
            <person name="Nielsen R."/>
            <person name="Noor M.A."/>
            <person name="O'Grady P."/>
            <person name="Pachter L."/>
            <person name="Papaceit M."/>
            <person name="Parisi M.J."/>
            <person name="Parisi M."/>
            <person name="Parts L."/>
            <person name="Pedersen J.S."/>
            <person name="Pesole G."/>
            <person name="Phillippy A.M."/>
            <person name="Ponting C.P."/>
            <person name="Pop M."/>
            <person name="Porcelli D."/>
            <person name="Powell J.R."/>
            <person name="Prohaska S."/>
            <person name="Pruitt K."/>
            <person name="Puig M."/>
            <person name="Quesneville H."/>
            <person name="Ram K.R."/>
            <person name="Rand D."/>
            <person name="Rasmussen M.D."/>
            <person name="Reed L.K."/>
            <person name="Reenan R."/>
            <person name="Reily A."/>
            <person name="Remington K.A."/>
            <person name="Rieger T.T."/>
            <person name="Ritchie M.G."/>
            <person name="Robin C."/>
            <person name="Rogers Y.H."/>
            <person name="Rohde C."/>
            <person name="Rozas J."/>
            <person name="Rubenfield M.J."/>
            <person name="Ruiz A."/>
            <person name="Russo S."/>
            <person name="Salzberg S.L."/>
            <person name="Sanchez-Gracia A."/>
            <person name="Saranga D.J."/>
            <person name="Sato H."/>
            <person name="Schaeffer S.W."/>
            <person name="Schatz M.C."/>
            <person name="Schlenke T."/>
            <person name="Schwartz R."/>
            <person name="Segarra C."/>
            <person name="Singh R.S."/>
            <person name="Sirot L."/>
            <person name="Sirota M."/>
            <person name="Sisneros N.B."/>
            <person name="Smith C.D."/>
            <person name="Smith T.F."/>
            <person name="Spieth J."/>
            <person name="Stage D.E."/>
            <person name="Stark A."/>
            <person name="Stephan W."/>
            <person name="Strausberg R.L."/>
            <person name="Strempel S."/>
            <person name="Sturgill D."/>
            <person name="Sutton G."/>
            <person name="Sutton G.G."/>
            <person name="Tao W."/>
            <person name="Teichmann S."/>
            <person name="Tobari Y.N."/>
            <person name="Tomimura Y."/>
            <person name="Tsolas J.M."/>
            <person name="Valente V.L."/>
            <person name="Venter E."/>
            <person name="Venter J.C."/>
            <person name="Vicario S."/>
            <person name="Vieira F.G."/>
            <person name="Vilella A.J."/>
            <person name="Villasante A."/>
            <person name="Walenz B."/>
            <person name="Wang J."/>
            <person name="Wasserman M."/>
            <person name="Watts T."/>
            <person name="Wilson D."/>
            <person name="Wilson R.K."/>
            <person name="Wing R.A."/>
            <person name="Wolfner M.F."/>
            <person name="Wong A."/>
            <person name="Wong G.K."/>
            <person name="Wu C.I."/>
            <person name="Wu G."/>
            <person name="Yamamoto D."/>
            <person name="Yang H.P."/>
            <person name="Yang S.P."/>
            <person name="Yorke J.A."/>
            <person name="Yoshida K."/>
            <person name="Zdobnov E."/>
            <person name="Zhang P."/>
            <person name="Zhang Y."/>
            <person name="Zimin A.V."/>
            <person name="Baldwin J."/>
            <person name="Abdouelleil A."/>
            <person name="Abdulkadir J."/>
            <person name="Abebe A."/>
            <person name="Abera B."/>
            <person name="Abreu J."/>
            <person name="Acer S.C."/>
            <person name="Aftuck L."/>
            <person name="Alexander A."/>
            <person name="An P."/>
            <person name="Anderson E."/>
            <person name="Anderson S."/>
            <person name="Arachi H."/>
            <person name="Azer M."/>
            <person name="Bachantsang P."/>
            <person name="Barry A."/>
            <person name="Bayul T."/>
            <person name="Berlin A."/>
            <person name="Bessette D."/>
            <person name="Bloom T."/>
            <person name="Blye J."/>
            <person name="Boguslavskiy L."/>
            <person name="Bonnet C."/>
            <person name="Boukhgalter B."/>
            <person name="Bourzgui I."/>
            <person name="Brown A."/>
            <person name="Cahill P."/>
            <person name="Channer S."/>
            <person name="Cheshatsang Y."/>
            <person name="Chuda L."/>
            <person name="Citroen M."/>
            <person name="Collymore A."/>
            <person name="Cooke P."/>
            <person name="Costello M."/>
            <person name="D'Aco K."/>
            <person name="Daza R."/>
            <person name="De Haan G."/>
            <person name="DeGray S."/>
            <person name="DeMaso C."/>
            <person name="Dhargay N."/>
            <person name="Dooley K."/>
            <person name="Dooley E."/>
            <person name="Doricent M."/>
            <person name="Dorje P."/>
            <person name="Dorjee K."/>
            <person name="Dupes A."/>
            <person name="Elong R."/>
            <person name="Falk J."/>
            <person name="Farina A."/>
            <person name="Faro S."/>
            <person name="Ferguson D."/>
            <person name="Fisher S."/>
            <person name="Foley C.D."/>
            <person name="Franke A."/>
            <person name="Friedrich D."/>
            <person name="Gadbois L."/>
            <person name="Gearin G."/>
            <person name="Gearin C.R."/>
            <person name="Giannoukos G."/>
            <person name="Goode T."/>
            <person name="Graham J."/>
            <person name="Grandbois E."/>
            <person name="Grewal S."/>
            <person name="Gyaltsen K."/>
            <person name="Hafez N."/>
            <person name="Hagos B."/>
            <person name="Hall J."/>
            <person name="Henson C."/>
            <person name="Hollinger A."/>
            <person name="Honan T."/>
            <person name="Huard M.D."/>
            <person name="Hughes L."/>
            <person name="Hurhula B."/>
            <person name="Husby M.E."/>
            <person name="Kamat A."/>
            <person name="Kanga B."/>
            <person name="Kashin S."/>
            <person name="Khazanovich D."/>
            <person name="Kisner P."/>
            <person name="Lance K."/>
            <person name="Lara M."/>
            <person name="Lee W."/>
            <person name="Lennon N."/>
            <person name="Letendre F."/>
            <person name="LeVine R."/>
            <person name="Lipovsky A."/>
            <person name="Liu X."/>
            <person name="Liu J."/>
            <person name="Liu S."/>
            <person name="Lokyitsang T."/>
            <person name="Lokyitsang Y."/>
            <person name="Lubonja R."/>
            <person name="Lui A."/>
            <person name="MacDonald P."/>
            <person name="Magnisalis V."/>
            <person name="Maru K."/>
            <person name="Matthews C."/>
            <person name="McCusker W."/>
            <person name="McDonough S."/>
            <person name="Mehta T."/>
            <person name="Meldrim J."/>
            <person name="Meneus L."/>
            <person name="Mihai O."/>
            <person name="Mihalev A."/>
            <person name="Mihova T."/>
            <person name="Mittelman R."/>
            <person name="Mlenga V."/>
            <person name="Montmayeur A."/>
            <person name="Mulrain L."/>
            <person name="Navidi A."/>
            <person name="Naylor J."/>
            <person name="Negash T."/>
            <person name="Nguyen T."/>
            <person name="Nguyen N."/>
            <person name="Nicol R."/>
            <person name="Norbu C."/>
            <person name="Norbu N."/>
            <person name="Novod N."/>
            <person name="O'Neill B."/>
            <person name="Osman S."/>
            <person name="Markiewicz E."/>
            <person name="Oyono O.L."/>
            <person name="Patti C."/>
            <person name="Phunkhang P."/>
            <person name="Pierre F."/>
            <person name="Priest M."/>
            <person name="Raghuraman S."/>
            <person name="Rege F."/>
            <person name="Reyes R."/>
            <person name="Rise C."/>
            <person name="Rogov P."/>
            <person name="Ross K."/>
            <person name="Ryan E."/>
            <person name="Settipalli S."/>
            <person name="Shea T."/>
            <person name="Sherpa N."/>
            <person name="Shi L."/>
            <person name="Shih D."/>
            <person name="Sparrow T."/>
            <person name="Spaulding J."/>
            <person name="Stalker J."/>
            <person name="Stange-Thomann N."/>
            <person name="Stavropoulos S."/>
            <person name="Stone C."/>
            <person name="Strader C."/>
            <person name="Tesfaye S."/>
            <person name="Thomson T."/>
            <person name="Thoulutsang Y."/>
            <person name="Thoulutsang D."/>
            <person name="Topham K."/>
            <person name="Topping I."/>
            <person name="Tsamla T."/>
            <person name="Vassiliev H."/>
            <person name="Vo A."/>
            <person name="Wangchuk T."/>
            <person name="Wangdi T."/>
            <person name="Weiand M."/>
            <person name="Wilkinson J."/>
            <person name="Wilson A."/>
            <person name="Yadav S."/>
            <person name="Young G."/>
            <person name="Yu Q."/>
            <person name="Zembek L."/>
            <person name="Zhong D."/>
            <person name="Zimmer A."/>
            <person name="Zwirko Z."/>
            <person name="Jaffe D.B."/>
            <person name="Alvarez P."/>
            <person name="Brockman W."/>
            <person name="Butler J."/>
            <person name="Chin C."/>
            <person name="Gnerre S."/>
            <person name="Grabherr M."/>
            <person name="Kleber M."/>
            <person name="Mauceli E."/>
            <person name="MacCallum I."/>
        </authorList>
    </citation>
    <scope>NUCLEOTIDE SEQUENCE [LARGE SCALE GENOMIC DNA]</scope>
    <source>
        <strain evidence="2">MSH-3 / Tucson 14011-0111.49</strain>
    </source>
</reference>
<evidence type="ECO:0000313" key="1">
    <source>
        <dbReference type="EMBL" id="EDW27526.1"/>
    </source>
</evidence>
<dbReference type="OrthoDB" id="7873799at2759"/>
<keyword evidence="2" id="KW-1185">Reference proteome</keyword>
<gene>
    <name evidence="1" type="primary">Dper\GL20229</name>
    <name evidence="1" type="ORF">Dper_GL20229</name>
</gene>
<dbReference type="HOGENOM" id="CLU_1645496_0_0_1"/>
<sequence length="161" mass="17700">MPQRVASPGDDSQRERTVAATVVGRRLVGRVLNATIVMGAIGRRVKARSVSSTGWASVGVCNLLSTTEKRLKERIQMMSSEGELIIVDRNVAKRFVGESRMGNENEHLHFENLNPFKISENKIQPPRPDDTFSVHSAVWTSDSSLTNVGVFQANLIGQALL</sequence>
<protein>
    <submittedName>
        <fullName evidence="1">GL20229</fullName>
    </submittedName>
</protein>
<evidence type="ECO:0000313" key="2">
    <source>
        <dbReference type="Proteomes" id="UP000008744"/>
    </source>
</evidence>
<dbReference type="AlphaFoldDB" id="B4GXP9"/>
<dbReference type="EMBL" id="CH479196">
    <property type="protein sequence ID" value="EDW27526.1"/>
    <property type="molecule type" value="Genomic_DNA"/>
</dbReference>
<dbReference type="STRING" id="7234.B4GXP9"/>